<proteinExistence type="predicted"/>
<dbReference type="Proteomes" id="UP000028681">
    <property type="component" value="Chromosome"/>
</dbReference>
<name>A0A076LG05_9GAMM</name>
<dbReference type="HOGENOM" id="CLU_3232888_0_0_6"/>
<feature type="transmembrane region" description="Helical" evidence="1">
    <location>
        <begin position="12"/>
        <end position="34"/>
    </location>
</feature>
<dbReference type="EMBL" id="CP006664">
    <property type="protein sequence ID" value="AIJ07455.1"/>
    <property type="molecule type" value="Genomic_DNA"/>
</dbReference>
<sequence>MIANGFSHQMKRAIHITSGPISASVIVMLITFAASNFDFTYKQ</sequence>
<gene>
    <name evidence="2" type="ORF">ETEE_0990</name>
</gene>
<evidence type="ECO:0000256" key="1">
    <source>
        <dbReference type="SAM" id="Phobius"/>
    </source>
</evidence>
<keyword evidence="1" id="KW-1133">Transmembrane helix</keyword>
<protein>
    <submittedName>
        <fullName evidence="2">Uncharacterized protein</fullName>
    </submittedName>
</protein>
<evidence type="ECO:0000313" key="2">
    <source>
        <dbReference type="EMBL" id="AIJ07455.1"/>
    </source>
</evidence>
<keyword evidence="1" id="KW-0472">Membrane</keyword>
<dbReference type="AlphaFoldDB" id="A0A076LG05"/>
<reference evidence="2 3" key="1">
    <citation type="journal article" date="2012" name="PLoS ONE">
        <title>Edwardsiella comparative phylogenomics reveal the new intra/inter-species taxonomic relationships, virulence evolution and niche adaptation mechanisms.</title>
        <authorList>
            <person name="Yang M."/>
            <person name="Lv Y."/>
            <person name="Xiao J."/>
            <person name="Wu H."/>
            <person name="Zheng H."/>
            <person name="Liu Q."/>
            <person name="Zhang Y."/>
            <person name="Wang Q."/>
        </authorList>
    </citation>
    <scope>NUCLEOTIDE SEQUENCE [LARGE SCALE GENOMIC DNA]</scope>
    <source>
        <strain evidence="3">080813</strain>
    </source>
</reference>
<dbReference type="KEGG" id="ete:ETEE_0990"/>
<organism evidence="2 3">
    <name type="scientific">Edwardsiella anguillarum ET080813</name>
    <dbReference type="NCBI Taxonomy" id="667120"/>
    <lineage>
        <taxon>Bacteria</taxon>
        <taxon>Pseudomonadati</taxon>
        <taxon>Pseudomonadota</taxon>
        <taxon>Gammaproteobacteria</taxon>
        <taxon>Enterobacterales</taxon>
        <taxon>Hafniaceae</taxon>
        <taxon>Edwardsiella</taxon>
    </lineage>
</organism>
<keyword evidence="1" id="KW-0812">Transmembrane</keyword>
<evidence type="ECO:0000313" key="3">
    <source>
        <dbReference type="Proteomes" id="UP000028681"/>
    </source>
</evidence>
<accession>A0A076LG05</accession>